<protein>
    <submittedName>
        <fullName evidence="2">Uncharacterized protein</fullName>
    </submittedName>
</protein>
<dbReference type="Proteomes" id="UP000234525">
    <property type="component" value="Unassembled WGS sequence"/>
</dbReference>
<sequence>MSDEKKNLPDGAAGQEHGAEQDIEAAGVGVSAETEAEGSSQSPEEQLERIAAEQDVPIEKDPKEAQAAGEAGAAPSDNERDLRGGDTKEEEDTSAEPPD</sequence>
<accession>A0A2H1KET2</accession>
<feature type="compositionally biased region" description="Low complexity" evidence="1">
    <location>
        <begin position="65"/>
        <end position="74"/>
    </location>
</feature>
<dbReference type="EMBL" id="FXZB01000032">
    <property type="protein sequence ID" value="SMX98345.1"/>
    <property type="molecule type" value="Genomic_DNA"/>
</dbReference>
<feature type="compositionally biased region" description="Acidic residues" evidence="1">
    <location>
        <begin position="88"/>
        <end position="99"/>
    </location>
</feature>
<name>A0A2H1KET2_BREAU</name>
<evidence type="ECO:0000313" key="2">
    <source>
        <dbReference type="EMBL" id="SMX98345.1"/>
    </source>
</evidence>
<evidence type="ECO:0000256" key="1">
    <source>
        <dbReference type="SAM" id="MobiDB-lite"/>
    </source>
</evidence>
<gene>
    <name evidence="2" type="ORF">BAUR9175_03426</name>
</gene>
<reference evidence="2" key="1">
    <citation type="submission" date="2017-03" db="EMBL/GenBank/DDBJ databases">
        <authorList>
            <person name="Monnet C."/>
        </authorList>
    </citation>
    <scope>NUCLEOTIDE SEQUENCE [LARGE SCALE GENOMIC DNA]</scope>
    <source>
        <strain evidence="2">ATCC 9175</strain>
    </source>
</reference>
<keyword evidence="3" id="KW-1185">Reference proteome</keyword>
<feature type="compositionally biased region" description="Basic and acidic residues" evidence="1">
    <location>
        <begin position="46"/>
        <end position="64"/>
    </location>
</feature>
<feature type="compositionally biased region" description="Basic and acidic residues" evidence="1">
    <location>
        <begin position="77"/>
        <end position="87"/>
    </location>
</feature>
<proteinExistence type="predicted"/>
<dbReference type="RefSeq" id="WP_101584666.1">
    <property type="nucleotide sequence ID" value="NZ_BJME01000015.1"/>
</dbReference>
<organism evidence="2 3">
    <name type="scientific">Brevibacterium aurantiacum</name>
    <dbReference type="NCBI Taxonomy" id="273384"/>
    <lineage>
        <taxon>Bacteria</taxon>
        <taxon>Bacillati</taxon>
        <taxon>Actinomycetota</taxon>
        <taxon>Actinomycetes</taxon>
        <taxon>Micrococcales</taxon>
        <taxon>Brevibacteriaceae</taxon>
        <taxon>Brevibacterium</taxon>
    </lineage>
</organism>
<feature type="region of interest" description="Disordered" evidence="1">
    <location>
        <begin position="1"/>
        <end position="99"/>
    </location>
</feature>
<comment type="caution">
    <text evidence="2">The sequence shown here is derived from an EMBL/GenBank/DDBJ whole genome shotgun (WGS) entry which is preliminary data.</text>
</comment>
<dbReference type="AlphaFoldDB" id="A0A2H1KET2"/>
<evidence type="ECO:0000313" key="3">
    <source>
        <dbReference type="Proteomes" id="UP000234525"/>
    </source>
</evidence>